<organism evidence="1 2">
    <name type="scientific">Malus domestica</name>
    <name type="common">Apple</name>
    <name type="synonym">Pyrus malus</name>
    <dbReference type="NCBI Taxonomy" id="3750"/>
    <lineage>
        <taxon>Eukaryota</taxon>
        <taxon>Viridiplantae</taxon>
        <taxon>Streptophyta</taxon>
        <taxon>Embryophyta</taxon>
        <taxon>Tracheophyta</taxon>
        <taxon>Spermatophyta</taxon>
        <taxon>Magnoliopsida</taxon>
        <taxon>eudicotyledons</taxon>
        <taxon>Gunneridae</taxon>
        <taxon>Pentapetalae</taxon>
        <taxon>rosids</taxon>
        <taxon>fabids</taxon>
        <taxon>Rosales</taxon>
        <taxon>Rosaceae</taxon>
        <taxon>Amygdaloideae</taxon>
        <taxon>Maleae</taxon>
        <taxon>Malus</taxon>
    </lineage>
</organism>
<protein>
    <submittedName>
        <fullName evidence="1">Uncharacterized protein</fullName>
    </submittedName>
</protein>
<keyword evidence="2" id="KW-1185">Reference proteome</keyword>
<dbReference type="Proteomes" id="UP000290289">
    <property type="component" value="Chromosome 2"/>
</dbReference>
<name>A0A498KGH6_MALDO</name>
<evidence type="ECO:0000313" key="1">
    <source>
        <dbReference type="EMBL" id="RXI06778.1"/>
    </source>
</evidence>
<evidence type="ECO:0000313" key="2">
    <source>
        <dbReference type="Proteomes" id="UP000290289"/>
    </source>
</evidence>
<dbReference type="AlphaFoldDB" id="A0A498KGH6"/>
<accession>A0A498KGH6</accession>
<dbReference type="EMBL" id="RDQH01000328">
    <property type="protein sequence ID" value="RXI06778.1"/>
    <property type="molecule type" value="Genomic_DNA"/>
</dbReference>
<reference evidence="1 2" key="1">
    <citation type="submission" date="2018-10" db="EMBL/GenBank/DDBJ databases">
        <title>A high-quality apple genome assembly.</title>
        <authorList>
            <person name="Hu J."/>
        </authorList>
    </citation>
    <scope>NUCLEOTIDE SEQUENCE [LARGE SCALE GENOMIC DNA]</scope>
    <source>
        <strain evidence="2">cv. HFTH1</strain>
        <tissue evidence="1">Young leaf</tissue>
    </source>
</reference>
<comment type="caution">
    <text evidence="1">The sequence shown here is derived from an EMBL/GenBank/DDBJ whole genome shotgun (WGS) entry which is preliminary data.</text>
</comment>
<proteinExistence type="predicted"/>
<gene>
    <name evidence="1" type="ORF">DVH24_025914</name>
</gene>
<sequence>MKDVFIYAFESVRIVTKKVYPTLSLHFPAWEFLNTSFLASTVQRDVETILRSPITLLTGTFVGVSLCAMDTFLRMLRQAPKWEFFVSRKRSHPSGPRAVFQGRVLCYHIQQLFFRNDHNLEYFQQWDWLQLHFLLGNTSVVQHVLSSKQIFAVKAELMALAHHEQQNGLSLSSKDLQDSGIYHSFIVKELSLLAELMQSCVDDANLSDASLLTPRMPKFFGYITFLDFWKLVCLWNARRFGNLAFSPSVYAEIMHGVEAQLGRLGSKLCLAANFLVVCFENHTALVLEASIMILFRVCYPHTSFYFSHTPFINFCPLIFFNSSDPTTENSKDVWISHPYFFWNPKVWENKQRKPLYANLTT</sequence>